<keyword evidence="1" id="KW-0547">Nucleotide-binding</keyword>
<dbReference type="SUPFAM" id="SSF52540">
    <property type="entry name" value="P-loop containing nucleoside triphosphate hydrolases"/>
    <property type="match status" value="1"/>
</dbReference>
<organism evidence="8 9">
    <name type="scientific">Symbiodinium necroappetens</name>
    <dbReference type="NCBI Taxonomy" id="1628268"/>
    <lineage>
        <taxon>Eukaryota</taxon>
        <taxon>Sar</taxon>
        <taxon>Alveolata</taxon>
        <taxon>Dinophyceae</taxon>
        <taxon>Suessiales</taxon>
        <taxon>Symbiodiniaceae</taxon>
        <taxon>Symbiodinium</taxon>
    </lineage>
</organism>
<feature type="domain" description="Helicase C-terminal" evidence="7">
    <location>
        <begin position="357"/>
        <end position="501"/>
    </location>
</feature>
<accession>A0A812MPF7</accession>
<dbReference type="AlphaFoldDB" id="A0A812MPF7"/>
<dbReference type="PROSITE" id="PS51194">
    <property type="entry name" value="HELICASE_CTER"/>
    <property type="match status" value="1"/>
</dbReference>
<evidence type="ECO:0000259" key="6">
    <source>
        <dbReference type="PROSITE" id="PS50151"/>
    </source>
</evidence>
<evidence type="ECO:0000313" key="8">
    <source>
        <dbReference type="EMBL" id="CAE7269013.1"/>
    </source>
</evidence>
<dbReference type="EMBL" id="CAJNJA010011253">
    <property type="protein sequence ID" value="CAE7269013.1"/>
    <property type="molecule type" value="Genomic_DNA"/>
</dbReference>
<dbReference type="Proteomes" id="UP000601435">
    <property type="component" value="Unassembled WGS sequence"/>
</dbReference>
<feature type="non-terminal residue" evidence="8">
    <location>
        <position position="501"/>
    </location>
</feature>
<gene>
    <name evidence="8" type="primary">RAD5B</name>
    <name evidence="8" type="ORF">SNEC2469_LOCUS6407</name>
</gene>
<comment type="caution">
    <text evidence="8">The sequence shown here is derived from an EMBL/GenBank/DDBJ whole genome shotgun (WGS) entry which is preliminary data.</text>
</comment>
<dbReference type="InterPro" id="IPR027417">
    <property type="entry name" value="P-loop_NTPase"/>
</dbReference>
<evidence type="ECO:0000256" key="3">
    <source>
        <dbReference type="ARBA" id="ARBA00022840"/>
    </source>
</evidence>
<evidence type="ECO:0000313" key="9">
    <source>
        <dbReference type="Proteomes" id="UP000601435"/>
    </source>
</evidence>
<evidence type="ECO:0000256" key="1">
    <source>
        <dbReference type="ARBA" id="ARBA00022741"/>
    </source>
</evidence>
<keyword evidence="5" id="KW-0732">Signal</keyword>
<dbReference type="GO" id="GO:0005634">
    <property type="term" value="C:nucleus"/>
    <property type="evidence" value="ECO:0007669"/>
    <property type="project" value="TreeGrafter"/>
</dbReference>
<feature type="chain" id="PRO_5032693730" evidence="5">
    <location>
        <begin position="33"/>
        <end position="501"/>
    </location>
</feature>
<dbReference type="GO" id="GO:0005524">
    <property type="term" value="F:ATP binding"/>
    <property type="evidence" value="ECO:0007669"/>
    <property type="project" value="UniProtKB-KW"/>
</dbReference>
<proteinExistence type="predicted"/>
<feature type="signal peptide" evidence="5">
    <location>
        <begin position="1"/>
        <end position="32"/>
    </location>
</feature>
<evidence type="ECO:0000256" key="4">
    <source>
        <dbReference type="SAM" id="MobiDB-lite"/>
    </source>
</evidence>
<protein>
    <submittedName>
        <fullName evidence="8">RAD5B protein</fullName>
    </submittedName>
</protein>
<evidence type="ECO:0000256" key="2">
    <source>
        <dbReference type="ARBA" id="ARBA00022801"/>
    </source>
</evidence>
<evidence type="ECO:0000259" key="7">
    <source>
        <dbReference type="PROSITE" id="PS51194"/>
    </source>
</evidence>
<dbReference type="PANTHER" id="PTHR45626">
    <property type="entry name" value="TRANSCRIPTION TERMINATION FACTOR 2-RELATED"/>
    <property type="match status" value="1"/>
</dbReference>
<dbReference type="InterPro" id="IPR001650">
    <property type="entry name" value="Helicase_C-like"/>
</dbReference>
<dbReference type="PANTHER" id="PTHR45626:SF22">
    <property type="entry name" value="DNA REPAIR PROTEIN RAD5"/>
    <property type="match status" value="1"/>
</dbReference>
<keyword evidence="3" id="KW-0067">ATP-binding</keyword>
<dbReference type="OrthoDB" id="448448at2759"/>
<dbReference type="SMART" id="SM00490">
    <property type="entry name" value="HELICc"/>
    <property type="match status" value="1"/>
</dbReference>
<dbReference type="GO" id="GO:0008094">
    <property type="term" value="F:ATP-dependent activity, acting on DNA"/>
    <property type="evidence" value="ECO:0007669"/>
    <property type="project" value="TreeGrafter"/>
</dbReference>
<feature type="domain" description="UVR" evidence="6">
    <location>
        <begin position="290"/>
        <end position="325"/>
    </location>
</feature>
<dbReference type="InterPro" id="IPR050628">
    <property type="entry name" value="SNF2_RAD54_helicase_TF"/>
</dbReference>
<keyword evidence="9" id="KW-1185">Reference proteome</keyword>
<feature type="region of interest" description="Disordered" evidence="4">
    <location>
        <begin position="245"/>
        <end position="288"/>
    </location>
</feature>
<keyword evidence="2" id="KW-0378">Hydrolase</keyword>
<sequence length="501" mass="56492">MSARRSWADMRPGSLVCQLAAFLFWLPHRAWGQGFGGYTPPAPNCPAFSCPAGQLAVGREDVEIVSYGCKEAGLNVLSMKDFDPSNPYAGMNQMGKNLNKCCLERDICKQTCGMSSKECHDSYQKCQQKVCKGDQNCQLQAMVADFSGDPYDTDKAEKFDEKKYDPMESKCRSYSAAQSAVCQCVPREEAQAANARKLQAFYKKFNPEKLSDSGEIKDVDEVWKKWKGKEASMFMALATKYKDKAVRIKEKPKPPPYEPPSTSQAPDKEPAPAPAAAEETSEDDESTAYEAELKDLLEKKEAAKAEEDFDRAEQLKDQVQQLKEKELARLKEKKDEALKQEKYLEAAKHIAKTTVNAASQHFVLVTQKRQYVFSQWTSFLELIERALDTARIQHRRFDGSLSLEERAHRVAWLSEPAVTGNGARVLLAGLKSGGTGLNLVAASRLYLLDLWWNPAVEEQAIQRVHRIGQKQEVHIYKFVVEDTIDCDLLQLHRAKERLLED</sequence>
<name>A0A812MPF7_9DINO</name>
<evidence type="ECO:0000256" key="5">
    <source>
        <dbReference type="SAM" id="SignalP"/>
    </source>
</evidence>
<dbReference type="GO" id="GO:0016787">
    <property type="term" value="F:hydrolase activity"/>
    <property type="evidence" value="ECO:0007669"/>
    <property type="project" value="UniProtKB-KW"/>
</dbReference>
<dbReference type="InterPro" id="IPR001943">
    <property type="entry name" value="UVR_dom"/>
</dbReference>
<dbReference type="InterPro" id="IPR049730">
    <property type="entry name" value="SNF2/RAD54-like_C"/>
</dbReference>
<dbReference type="GO" id="GO:0006281">
    <property type="term" value="P:DNA repair"/>
    <property type="evidence" value="ECO:0007669"/>
    <property type="project" value="TreeGrafter"/>
</dbReference>
<dbReference type="Pfam" id="PF00271">
    <property type="entry name" value="Helicase_C"/>
    <property type="match status" value="1"/>
</dbReference>
<reference evidence="8" key="1">
    <citation type="submission" date="2021-02" db="EMBL/GenBank/DDBJ databases">
        <authorList>
            <person name="Dougan E. K."/>
            <person name="Rhodes N."/>
            <person name="Thang M."/>
            <person name="Chan C."/>
        </authorList>
    </citation>
    <scope>NUCLEOTIDE SEQUENCE</scope>
</reference>
<dbReference type="Gene3D" id="3.40.50.300">
    <property type="entry name" value="P-loop containing nucleotide triphosphate hydrolases"/>
    <property type="match status" value="1"/>
</dbReference>
<dbReference type="PROSITE" id="PS50151">
    <property type="entry name" value="UVR"/>
    <property type="match status" value="1"/>
</dbReference>
<dbReference type="CDD" id="cd18793">
    <property type="entry name" value="SF2_C_SNF"/>
    <property type="match status" value="1"/>
</dbReference>